<dbReference type="PANTHER" id="PTHR37953">
    <property type="entry name" value="UPF0127 PROTEIN MJ1496"/>
    <property type="match status" value="1"/>
</dbReference>
<keyword evidence="3" id="KW-1185">Reference proteome</keyword>
<dbReference type="AlphaFoldDB" id="A0AAW5QYQ6"/>
<accession>A0AAW5QYQ6</accession>
<sequence>MQTNRQWGAAFAALLAFWVVLASLPAAAFETSRIVIETESGTHPFTVEMAVTAQERGRGLMYRQSMADDAGMLFDFGVDEESSMWMKNTYISLDMVFIKADGTVHRIARSTTPFSLDIVSSKGPVRSVLELNAGIADRIGLKRGDIVRHEMFGNAE</sequence>
<keyword evidence="1" id="KW-0732">Signal</keyword>
<evidence type="ECO:0000313" key="2">
    <source>
        <dbReference type="EMBL" id="MCT8973110.1"/>
    </source>
</evidence>
<organism evidence="2 3">
    <name type="scientific">Microbaculum marinisediminis</name>
    <dbReference type="NCBI Taxonomy" id="2931392"/>
    <lineage>
        <taxon>Bacteria</taxon>
        <taxon>Pseudomonadati</taxon>
        <taxon>Pseudomonadota</taxon>
        <taxon>Alphaproteobacteria</taxon>
        <taxon>Hyphomicrobiales</taxon>
        <taxon>Tepidamorphaceae</taxon>
        <taxon>Microbaculum</taxon>
    </lineage>
</organism>
<dbReference type="Pfam" id="PF02643">
    <property type="entry name" value="DUF192"/>
    <property type="match status" value="1"/>
</dbReference>
<dbReference type="PANTHER" id="PTHR37953:SF1">
    <property type="entry name" value="UPF0127 PROTEIN MJ1496"/>
    <property type="match status" value="1"/>
</dbReference>
<name>A0AAW5QYQ6_9HYPH</name>
<dbReference type="RefSeq" id="WP_261616692.1">
    <property type="nucleotide sequence ID" value="NZ_JALIDZ010000006.1"/>
</dbReference>
<evidence type="ECO:0000313" key="3">
    <source>
        <dbReference type="Proteomes" id="UP001320898"/>
    </source>
</evidence>
<dbReference type="InterPro" id="IPR003795">
    <property type="entry name" value="DUF192"/>
</dbReference>
<protein>
    <submittedName>
        <fullName evidence="2">DUF192 domain-containing protein</fullName>
    </submittedName>
</protein>
<proteinExistence type="predicted"/>
<feature type="chain" id="PRO_5044026068" evidence="1">
    <location>
        <begin position="29"/>
        <end position="156"/>
    </location>
</feature>
<feature type="signal peptide" evidence="1">
    <location>
        <begin position="1"/>
        <end position="28"/>
    </location>
</feature>
<dbReference type="EMBL" id="JALIDZ010000006">
    <property type="protein sequence ID" value="MCT8973110.1"/>
    <property type="molecule type" value="Genomic_DNA"/>
</dbReference>
<dbReference type="InterPro" id="IPR038695">
    <property type="entry name" value="Saro_0823-like_sf"/>
</dbReference>
<dbReference type="Proteomes" id="UP001320898">
    <property type="component" value="Unassembled WGS sequence"/>
</dbReference>
<gene>
    <name evidence="2" type="ORF">MUB46_14690</name>
</gene>
<dbReference type="Gene3D" id="2.60.120.1140">
    <property type="entry name" value="Protein of unknown function DUF192"/>
    <property type="match status" value="1"/>
</dbReference>
<reference evidence="2 3" key="1">
    <citation type="submission" date="2022-04" db="EMBL/GenBank/DDBJ databases">
        <authorList>
            <person name="Ye Y.-Q."/>
            <person name="Du Z.-J."/>
        </authorList>
    </citation>
    <scope>NUCLEOTIDE SEQUENCE [LARGE SCALE GENOMIC DNA]</scope>
    <source>
        <strain evidence="2 3">A6E488</strain>
    </source>
</reference>
<evidence type="ECO:0000256" key="1">
    <source>
        <dbReference type="SAM" id="SignalP"/>
    </source>
</evidence>
<comment type="caution">
    <text evidence="2">The sequence shown here is derived from an EMBL/GenBank/DDBJ whole genome shotgun (WGS) entry which is preliminary data.</text>
</comment>